<dbReference type="EMBL" id="SMBT01000005">
    <property type="protein sequence ID" value="TCU86995.1"/>
    <property type="molecule type" value="Genomic_DNA"/>
</dbReference>
<evidence type="ECO:0000313" key="5">
    <source>
        <dbReference type="Proteomes" id="UP000295794"/>
    </source>
</evidence>
<accession>A0A377Q503</accession>
<evidence type="ECO:0000313" key="3">
    <source>
        <dbReference type="EMBL" id="TCU86995.1"/>
    </source>
</evidence>
<reference evidence="2 4" key="1">
    <citation type="submission" date="2018-06" db="EMBL/GenBank/DDBJ databases">
        <authorList>
            <consortium name="Pathogen Informatics"/>
            <person name="Doyle S."/>
        </authorList>
    </citation>
    <scope>NUCLEOTIDE SEQUENCE [LARGE SCALE GENOMIC DNA]</scope>
    <source>
        <strain evidence="2 4">NCTC11159</strain>
    </source>
</reference>
<dbReference type="InterPro" id="IPR006056">
    <property type="entry name" value="RidA"/>
</dbReference>
<dbReference type="SUPFAM" id="SSF55298">
    <property type="entry name" value="YjgF-like"/>
    <property type="match status" value="1"/>
</dbReference>
<dbReference type="CDD" id="cd00448">
    <property type="entry name" value="YjgF_YER057c_UK114_family"/>
    <property type="match status" value="1"/>
</dbReference>
<sequence length="126" mass="13314">MKDLNTSNAPAAIGPYVQAKDIGQLVFTSGQLPIDPATGEMPAAAGAQTTQCLANVAAILLEAGLNASNIIKTTVYVKDLNHFSEVNEAYSRFFEGTGSYPARSCVEVARLPKDAMVEIEVIALRA</sequence>
<protein>
    <submittedName>
        <fullName evidence="3">2-iminobutanoate/2-iminopropanoate deaminase</fullName>
    </submittedName>
    <submittedName>
        <fullName evidence="2">RutC family protein HI_0719</fullName>
    </submittedName>
</protein>
<dbReference type="Pfam" id="PF01042">
    <property type="entry name" value="Ribonuc_L-PSP"/>
    <property type="match status" value="1"/>
</dbReference>
<organism evidence="2 4">
    <name type="scientific">Iodobacter fluviatilis</name>
    <dbReference type="NCBI Taxonomy" id="537"/>
    <lineage>
        <taxon>Bacteria</taxon>
        <taxon>Pseudomonadati</taxon>
        <taxon>Pseudomonadota</taxon>
        <taxon>Betaproteobacteria</taxon>
        <taxon>Neisseriales</taxon>
        <taxon>Chitinibacteraceae</taxon>
        <taxon>Iodobacter</taxon>
    </lineage>
</organism>
<dbReference type="OrthoDB" id="9809792at2"/>
<dbReference type="Proteomes" id="UP000295794">
    <property type="component" value="Unassembled WGS sequence"/>
</dbReference>
<evidence type="ECO:0000313" key="4">
    <source>
        <dbReference type="Proteomes" id="UP000255108"/>
    </source>
</evidence>
<dbReference type="AlphaFoldDB" id="A0A377Q503"/>
<dbReference type="Proteomes" id="UP000255108">
    <property type="component" value="Unassembled WGS sequence"/>
</dbReference>
<dbReference type="InterPro" id="IPR006175">
    <property type="entry name" value="YjgF/YER057c/UK114"/>
</dbReference>
<proteinExistence type="inferred from homology"/>
<dbReference type="NCBIfam" id="TIGR00004">
    <property type="entry name" value="Rid family detoxifying hydrolase"/>
    <property type="match status" value="1"/>
</dbReference>
<comment type="similarity">
    <text evidence="1">Belongs to the RutC family.</text>
</comment>
<evidence type="ECO:0000313" key="2">
    <source>
        <dbReference type="EMBL" id="STQ90326.1"/>
    </source>
</evidence>
<dbReference type="InterPro" id="IPR035959">
    <property type="entry name" value="RutC-like_sf"/>
</dbReference>
<dbReference type="PROSITE" id="PS01094">
    <property type="entry name" value="UPF0076"/>
    <property type="match status" value="1"/>
</dbReference>
<dbReference type="GO" id="GO:0005829">
    <property type="term" value="C:cytosol"/>
    <property type="evidence" value="ECO:0007669"/>
    <property type="project" value="TreeGrafter"/>
</dbReference>
<keyword evidence="5" id="KW-1185">Reference proteome</keyword>
<dbReference type="GO" id="GO:0019239">
    <property type="term" value="F:deaminase activity"/>
    <property type="evidence" value="ECO:0007669"/>
    <property type="project" value="TreeGrafter"/>
</dbReference>
<dbReference type="RefSeq" id="WP_099399596.1">
    <property type="nucleotide sequence ID" value="NZ_CAWOLO010000005.1"/>
</dbReference>
<dbReference type="PANTHER" id="PTHR11803">
    <property type="entry name" value="2-IMINOBUTANOATE/2-IMINOPROPANOATE DEAMINASE RIDA"/>
    <property type="match status" value="1"/>
</dbReference>
<dbReference type="FunFam" id="3.30.1330.40:FF:000001">
    <property type="entry name" value="L-PSP family endoribonuclease"/>
    <property type="match status" value="1"/>
</dbReference>
<gene>
    <name evidence="3" type="ORF">EV682_105120</name>
    <name evidence="2" type="ORF">NCTC11159_01390</name>
</gene>
<dbReference type="EMBL" id="UGHR01000001">
    <property type="protein sequence ID" value="STQ90326.1"/>
    <property type="molecule type" value="Genomic_DNA"/>
</dbReference>
<dbReference type="Gene3D" id="3.30.1330.40">
    <property type="entry name" value="RutC-like"/>
    <property type="match status" value="1"/>
</dbReference>
<name>A0A377Q503_9NEIS</name>
<dbReference type="InterPro" id="IPR019897">
    <property type="entry name" value="RidA_CS"/>
</dbReference>
<dbReference type="PANTHER" id="PTHR11803:SF39">
    <property type="entry name" value="2-IMINOBUTANOATE_2-IMINOPROPANOATE DEAMINASE"/>
    <property type="match status" value="1"/>
</dbReference>
<reference evidence="3 5" key="2">
    <citation type="submission" date="2019-03" db="EMBL/GenBank/DDBJ databases">
        <title>Genomic Encyclopedia of Type Strains, Phase IV (KMG-IV): sequencing the most valuable type-strain genomes for metagenomic binning, comparative biology and taxonomic classification.</title>
        <authorList>
            <person name="Goeker M."/>
        </authorList>
    </citation>
    <scope>NUCLEOTIDE SEQUENCE [LARGE SCALE GENOMIC DNA]</scope>
    <source>
        <strain evidence="3 5">DSM 3764</strain>
    </source>
</reference>
<evidence type="ECO:0000256" key="1">
    <source>
        <dbReference type="ARBA" id="ARBA00010552"/>
    </source>
</evidence>